<organism evidence="2 3">
    <name type="scientific">Candidatus Olsenella excrementavium</name>
    <dbReference type="NCBI Taxonomy" id="2838709"/>
    <lineage>
        <taxon>Bacteria</taxon>
        <taxon>Bacillati</taxon>
        <taxon>Actinomycetota</taxon>
        <taxon>Coriobacteriia</taxon>
        <taxon>Coriobacteriales</taxon>
        <taxon>Atopobiaceae</taxon>
        <taxon>Olsenella</taxon>
    </lineage>
</organism>
<dbReference type="CDD" id="cd04301">
    <property type="entry name" value="NAT_SF"/>
    <property type="match status" value="1"/>
</dbReference>
<dbReference type="InterPro" id="IPR016181">
    <property type="entry name" value="Acyl_CoA_acyltransferase"/>
</dbReference>
<keyword evidence="2" id="KW-0012">Acyltransferase</keyword>
<feature type="domain" description="N-acetyltransferase" evidence="1">
    <location>
        <begin position="473"/>
        <end position="596"/>
    </location>
</feature>
<reference evidence="2" key="1">
    <citation type="journal article" date="2021" name="PeerJ">
        <title>Extensive microbial diversity within the chicken gut microbiome revealed by metagenomics and culture.</title>
        <authorList>
            <person name="Gilroy R."/>
            <person name="Ravi A."/>
            <person name="Getino M."/>
            <person name="Pursley I."/>
            <person name="Horton D.L."/>
            <person name="Alikhan N.F."/>
            <person name="Baker D."/>
            <person name="Gharbi K."/>
            <person name="Hall N."/>
            <person name="Watson M."/>
            <person name="Adriaenssens E.M."/>
            <person name="Foster-Nyarko E."/>
            <person name="Jarju S."/>
            <person name="Secka A."/>
            <person name="Antonio M."/>
            <person name="Oren A."/>
            <person name="Chaudhuri R.R."/>
            <person name="La Ragione R."/>
            <person name="Hildebrand F."/>
            <person name="Pallen M.J."/>
        </authorList>
    </citation>
    <scope>NUCLEOTIDE SEQUENCE</scope>
    <source>
        <strain evidence="2">ChiHjej10B9-743</strain>
    </source>
</reference>
<dbReference type="Gene3D" id="2.60.120.260">
    <property type="entry name" value="Galactose-binding domain-like"/>
    <property type="match status" value="1"/>
</dbReference>
<name>A0A9D1Z9V8_9ACTN</name>
<dbReference type="Pfam" id="PF08445">
    <property type="entry name" value="FR47"/>
    <property type="match status" value="1"/>
</dbReference>
<evidence type="ECO:0000313" key="3">
    <source>
        <dbReference type="Proteomes" id="UP000824133"/>
    </source>
</evidence>
<dbReference type="InterPro" id="IPR013653">
    <property type="entry name" value="GCN5-like_dom"/>
</dbReference>
<dbReference type="GO" id="GO:0016747">
    <property type="term" value="F:acyltransferase activity, transferring groups other than amino-acyl groups"/>
    <property type="evidence" value="ECO:0007669"/>
    <property type="project" value="InterPro"/>
</dbReference>
<dbReference type="AlphaFoldDB" id="A0A9D1Z9V8"/>
<protein>
    <submittedName>
        <fullName evidence="2">GNAT family N-acetyltransferase</fullName>
        <ecNumber evidence="2">2.3.1.-</ecNumber>
    </submittedName>
</protein>
<keyword evidence="2" id="KW-0808">Transferase</keyword>
<reference evidence="2" key="2">
    <citation type="submission" date="2021-04" db="EMBL/GenBank/DDBJ databases">
        <authorList>
            <person name="Gilroy R."/>
        </authorList>
    </citation>
    <scope>NUCLEOTIDE SEQUENCE</scope>
    <source>
        <strain evidence="2">ChiHjej10B9-743</strain>
    </source>
</reference>
<dbReference type="Proteomes" id="UP000824133">
    <property type="component" value="Unassembled WGS sequence"/>
</dbReference>
<gene>
    <name evidence="2" type="ORF">IAA42_00450</name>
</gene>
<dbReference type="Gene3D" id="3.40.50.1110">
    <property type="entry name" value="SGNH hydrolase"/>
    <property type="match status" value="1"/>
</dbReference>
<proteinExistence type="predicted"/>
<comment type="caution">
    <text evidence="2">The sequence shown here is derived from an EMBL/GenBank/DDBJ whole genome shotgun (WGS) entry which is preliminary data.</text>
</comment>
<dbReference type="CDD" id="cd00229">
    <property type="entry name" value="SGNH_hydrolase"/>
    <property type="match status" value="1"/>
</dbReference>
<evidence type="ECO:0000259" key="1">
    <source>
        <dbReference type="PROSITE" id="PS51186"/>
    </source>
</evidence>
<dbReference type="SUPFAM" id="SSF52266">
    <property type="entry name" value="SGNH hydrolase"/>
    <property type="match status" value="1"/>
</dbReference>
<dbReference type="InterPro" id="IPR036514">
    <property type="entry name" value="SGNH_hydro_sf"/>
</dbReference>
<dbReference type="SUPFAM" id="SSF55729">
    <property type="entry name" value="Acyl-CoA N-acyltransferases (Nat)"/>
    <property type="match status" value="1"/>
</dbReference>
<sequence length="596" mass="64185">MQSEPVIRAADLLHGALDLVDVGGGWVRPSRFSAPQLRALGSVRAWHPGLYRQMAACTAGVTVEFETDASIVTLELRSGEVPHGTAGALDDVARHTGVEPPRPDAIFADVDGRHLGPLFPDEKNLLTLDLVDPDALVVPLPGLGEPRRVRVWLPCLAPCSLRSVTHDGSRLDAVPARRCLLVLGDSVAQGFCADDPSRTWPGLLAGHLGLDLVNQGVGGQVFQPGTLAGTEALDVAAIVVELGENYRFEPCRADVVERDVRTYLGEVAAAWPDVPVWVLTTPPHLEVAYPTHPRSCYDEVDRIIAEAAARHAQMRLVDAGALLDRHLLPRLLSDGSDHPGPEGQLMIADRLSFVMDATWDEPAGRRLRALEVVRGLGDAALPLADALARGVGEVLLADEHAVIVDVPYGARLLWSSDRKLVRRALFCLGAAAVTCVCGEGTVAREVARANRGKARPCELVVWRAAAPAVDPARDLRTLTPAYAGAIAEHYSHPEYLRPGELEELLAAGRVIGGFEDGRLVGFVGEHPHGAMGMLEVLPEARRRGWGSTLAAAKVRQLLDEGRLPWAEVWPDNDASLALELSMGFEFPETGQLWYVS</sequence>
<dbReference type="InterPro" id="IPR013830">
    <property type="entry name" value="SGNH_hydro"/>
</dbReference>
<dbReference type="Gene3D" id="3.40.630.30">
    <property type="match status" value="1"/>
</dbReference>
<evidence type="ECO:0000313" key="2">
    <source>
        <dbReference type="EMBL" id="HIY78903.1"/>
    </source>
</evidence>
<dbReference type="PROSITE" id="PS51186">
    <property type="entry name" value="GNAT"/>
    <property type="match status" value="1"/>
</dbReference>
<dbReference type="Pfam" id="PF13472">
    <property type="entry name" value="Lipase_GDSL_2"/>
    <property type="match status" value="1"/>
</dbReference>
<dbReference type="EMBL" id="DXCP01000003">
    <property type="protein sequence ID" value="HIY78903.1"/>
    <property type="molecule type" value="Genomic_DNA"/>
</dbReference>
<dbReference type="EC" id="2.3.1.-" evidence="2"/>
<dbReference type="InterPro" id="IPR000182">
    <property type="entry name" value="GNAT_dom"/>
</dbReference>
<accession>A0A9D1Z9V8</accession>